<dbReference type="OrthoDB" id="7689048at2"/>
<dbReference type="STRING" id="670154.SAMN04488002_3518"/>
<dbReference type="EMBL" id="FOYO01000001">
    <property type="protein sequence ID" value="SFR58755.1"/>
    <property type="molecule type" value="Genomic_DNA"/>
</dbReference>
<dbReference type="AlphaFoldDB" id="A0A1I6HWD4"/>
<dbReference type="RefSeq" id="WP_090219452.1">
    <property type="nucleotide sequence ID" value="NZ_FOYO01000001.1"/>
</dbReference>
<accession>A0A1I6HWD4</accession>
<reference evidence="2" key="1">
    <citation type="submission" date="2016-10" db="EMBL/GenBank/DDBJ databases">
        <authorList>
            <person name="Varghese N."/>
            <person name="Submissions S."/>
        </authorList>
    </citation>
    <scope>NUCLEOTIDE SEQUENCE [LARGE SCALE GENOMIC DNA]</scope>
    <source>
        <strain evidence="2">DSM 26921</strain>
    </source>
</reference>
<evidence type="ECO:0000313" key="2">
    <source>
        <dbReference type="Proteomes" id="UP000199658"/>
    </source>
</evidence>
<dbReference type="Proteomes" id="UP000199658">
    <property type="component" value="Unassembled WGS sequence"/>
</dbReference>
<organism evidence="1 2">
    <name type="scientific">Litoreibacter janthinus</name>
    <dbReference type="NCBI Taxonomy" id="670154"/>
    <lineage>
        <taxon>Bacteria</taxon>
        <taxon>Pseudomonadati</taxon>
        <taxon>Pseudomonadota</taxon>
        <taxon>Alphaproteobacteria</taxon>
        <taxon>Rhodobacterales</taxon>
        <taxon>Roseobacteraceae</taxon>
        <taxon>Litoreibacter</taxon>
    </lineage>
</organism>
<sequence length="112" mass="12536">MSLQQIDTMVDFAIAEVSTTPDGHRSVVRDLARKWPDVTGAQIVFVLVSAAHAIEQVFGAEPEPRAEVQQTFRVAALLSSDLFALQMRGNFAPTGRDLSIYWREEDPFFLKL</sequence>
<evidence type="ECO:0000313" key="1">
    <source>
        <dbReference type="EMBL" id="SFR58755.1"/>
    </source>
</evidence>
<name>A0A1I6HWD4_9RHOB</name>
<gene>
    <name evidence="1" type="ORF">SAMN04488002_3518</name>
</gene>
<proteinExistence type="predicted"/>
<keyword evidence="2" id="KW-1185">Reference proteome</keyword>
<protein>
    <submittedName>
        <fullName evidence="1">Uncharacterized protein</fullName>
    </submittedName>
</protein>